<reference evidence="2 3" key="1">
    <citation type="submission" date="2016-10" db="EMBL/GenBank/DDBJ databases">
        <authorList>
            <person name="Varghese N."/>
            <person name="Submissions S."/>
        </authorList>
    </citation>
    <scope>NUCLEOTIDE SEQUENCE [LARGE SCALE GENOMIC DNA]</scope>
    <source>
        <strain evidence="2 3">BS2981</strain>
    </source>
</reference>
<sequence>MKLINAMHKPDLPGILLFQPACILTLPHSVEVSDAFSVNGSGVGGGSNSIKTALGEYFERRHFYREVVSIKRGCLSETLADHEVCSFSKALVQTASKKTSCAEVEGYEFSLSEVVRASDFSRCFIPTACISLSSYRLGKDSLFYPLRDTCGCSFHWNPNIAFFGAVKEYLERQFLIRFWLTKKCCTRISSMHAKELLKRQEVRHLYNALAASGEITFLDISDVRFPGVCMLVVFGQSNVSHHVKYCAGLAYALDMSVAMEKSLLELWQTFRFMNLFIATDSRQEMLEDSYIRYFLSCNTYETYQDITDVLECGSSRPSQDFTLPRLLDVLRRLDVFGYFYSKIERVDGKGGIFVKYVSPDLFLHMNNSKNFNSVNKYSRGFKSSILGSRSEKMVPFP</sequence>
<accession>A0ABY0UQ94</accession>
<dbReference type="RefSeq" id="WP_076950936.1">
    <property type="nucleotide sequence ID" value="NZ_LT629753.1"/>
</dbReference>
<dbReference type="Pfam" id="PF02624">
    <property type="entry name" value="YcaO"/>
    <property type="match status" value="1"/>
</dbReference>
<feature type="domain" description="YcaO" evidence="1">
    <location>
        <begin position="40"/>
        <end position="397"/>
    </location>
</feature>
<proteinExistence type="predicted"/>
<dbReference type="EMBL" id="LT629753">
    <property type="protein sequence ID" value="SDT02907.1"/>
    <property type="molecule type" value="Genomic_DNA"/>
</dbReference>
<dbReference type="PROSITE" id="PS51664">
    <property type="entry name" value="YCAO"/>
    <property type="match status" value="1"/>
</dbReference>
<keyword evidence="3" id="KW-1185">Reference proteome</keyword>
<dbReference type="PANTHER" id="PTHR37809">
    <property type="entry name" value="RIBOSOMAL PROTEIN S12 METHYLTHIOTRANSFERASE ACCESSORY FACTOR YCAO"/>
    <property type="match status" value="1"/>
</dbReference>
<gene>
    <name evidence="2" type="ORF">SAMN04490182_3076</name>
</gene>
<organism evidence="2 3">
    <name type="scientific">Pseudomonas cedrina</name>
    <dbReference type="NCBI Taxonomy" id="651740"/>
    <lineage>
        <taxon>Bacteria</taxon>
        <taxon>Pseudomonadati</taxon>
        <taxon>Pseudomonadota</taxon>
        <taxon>Gammaproteobacteria</taxon>
        <taxon>Pseudomonadales</taxon>
        <taxon>Pseudomonadaceae</taxon>
        <taxon>Pseudomonas</taxon>
    </lineage>
</organism>
<evidence type="ECO:0000313" key="3">
    <source>
        <dbReference type="Proteomes" id="UP000199576"/>
    </source>
</evidence>
<dbReference type="Proteomes" id="UP000199576">
    <property type="component" value="Chromosome I"/>
</dbReference>
<evidence type="ECO:0000313" key="2">
    <source>
        <dbReference type="EMBL" id="SDT02907.1"/>
    </source>
</evidence>
<protein>
    <submittedName>
        <fullName evidence="2">YcaO-like family protein</fullName>
    </submittedName>
</protein>
<dbReference type="InterPro" id="IPR003776">
    <property type="entry name" value="YcaO-like_dom"/>
</dbReference>
<name>A0ABY0UQ94_PSECE</name>
<dbReference type="PANTHER" id="PTHR37809:SF1">
    <property type="entry name" value="RIBOSOMAL PROTEIN S12 METHYLTHIOTRANSFERASE ACCESSORY FACTOR YCAO"/>
    <property type="match status" value="1"/>
</dbReference>
<evidence type="ECO:0000259" key="1">
    <source>
        <dbReference type="PROSITE" id="PS51664"/>
    </source>
</evidence>